<keyword evidence="1" id="KW-1133">Transmembrane helix</keyword>
<evidence type="ECO:0000256" key="1">
    <source>
        <dbReference type="SAM" id="Phobius"/>
    </source>
</evidence>
<evidence type="ECO:0000313" key="2">
    <source>
        <dbReference type="EMBL" id="CAF4486910.1"/>
    </source>
</evidence>
<reference evidence="2" key="1">
    <citation type="submission" date="2021-02" db="EMBL/GenBank/DDBJ databases">
        <authorList>
            <person name="Nowell W R."/>
        </authorList>
    </citation>
    <scope>NUCLEOTIDE SEQUENCE</scope>
</reference>
<protein>
    <submittedName>
        <fullName evidence="2">Uncharacterized protein</fullName>
    </submittedName>
</protein>
<gene>
    <name evidence="2" type="ORF">GIL414_LOCUS34075</name>
</gene>
<accession>A0A8S2XCZ1</accession>
<dbReference type="AlphaFoldDB" id="A0A8S2XCZ1"/>
<dbReference type="Proteomes" id="UP000681720">
    <property type="component" value="Unassembled WGS sequence"/>
</dbReference>
<keyword evidence="1" id="KW-0812">Transmembrane</keyword>
<comment type="caution">
    <text evidence="2">The sequence shown here is derived from an EMBL/GenBank/DDBJ whole genome shotgun (WGS) entry which is preliminary data.</text>
</comment>
<feature type="transmembrane region" description="Helical" evidence="1">
    <location>
        <begin position="111"/>
        <end position="131"/>
    </location>
</feature>
<evidence type="ECO:0000313" key="3">
    <source>
        <dbReference type="Proteomes" id="UP000681720"/>
    </source>
</evidence>
<sequence>MVQYDAQHSSLRVTAETQYVKNVNGLIKTFIEKNVNSSIERGINEQVRRLENHQVINMDKNSKKKLISLSQTDLKKSIDNIISQKQIDEDSSINAMSLSRFRLTINGESRVYNIGLIIVICFLLVHIYLWYKLNSIEKLYYHLS</sequence>
<proteinExistence type="predicted"/>
<dbReference type="EMBL" id="CAJOBJ010077595">
    <property type="protein sequence ID" value="CAF4486910.1"/>
    <property type="molecule type" value="Genomic_DNA"/>
</dbReference>
<keyword evidence="1" id="KW-0472">Membrane</keyword>
<organism evidence="2 3">
    <name type="scientific">Rotaria magnacalcarata</name>
    <dbReference type="NCBI Taxonomy" id="392030"/>
    <lineage>
        <taxon>Eukaryota</taxon>
        <taxon>Metazoa</taxon>
        <taxon>Spiralia</taxon>
        <taxon>Gnathifera</taxon>
        <taxon>Rotifera</taxon>
        <taxon>Eurotatoria</taxon>
        <taxon>Bdelloidea</taxon>
        <taxon>Philodinida</taxon>
        <taxon>Philodinidae</taxon>
        <taxon>Rotaria</taxon>
    </lineage>
</organism>
<name>A0A8S2XCZ1_9BILA</name>